<dbReference type="InterPro" id="IPR024524">
    <property type="entry name" value="DUF3800"/>
</dbReference>
<dbReference type="Proteomes" id="UP000305709">
    <property type="component" value="Unassembled WGS sequence"/>
</dbReference>
<evidence type="ECO:0000313" key="2">
    <source>
        <dbReference type="Proteomes" id="UP000305709"/>
    </source>
</evidence>
<dbReference type="RefSeq" id="WP_139084051.1">
    <property type="nucleotide sequence ID" value="NZ_VDFV01000101.1"/>
</dbReference>
<name>A0A5C4NA48_9RHOB</name>
<sequence>MPKGLNKRVLCFVDEYGTAGAGPLHLGAVLVLARDAGRIDKAFTDLLERNANEVHAVRLGDGYLQGLLQRFWQAVPPTSVVLVNQKASMEVGPPGAIYAQAVVQTVKAGLKRFKAEVLGRETIGNVELIMDRNEHNTGAIFDAELARAQVEDGRFKGVEHIVRIDSAASRLLQLADCVAYSRKWITNGEVNAPGLRERFGIQLP</sequence>
<evidence type="ECO:0000313" key="1">
    <source>
        <dbReference type="EMBL" id="TNC59472.1"/>
    </source>
</evidence>
<dbReference type="EMBL" id="VDFV01000101">
    <property type="protein sequence ID" value="TNC59472.1"/>
    <property type="molecule type" value="Genomic_DNA"/>
</dbReference>
<evidence type="ECO:0008006" key="3">
    <source>
        <dbReference type="Google" id="ProtNLM"/>
    </source>
</evidence>
<dbReference type="Pfam" id="PF12686">
    <property type="entry name" value="DUF3800"/>
    <property type="match status" value="1"/>
</dbReference>
<accession>A0A5C4NA48</accession>
<dbReference type="AlphaFoldDB" id="A0A5C4NA48"/>
<dbReference type="OrthoDB" id="8445418at2"/>
<protein>
    <recommendedName>
        <fullName evidence="3">DUF3800 domain-containing protein</fullName>
    </recommendedName>
</protein>
<gene>
    <name evidence="1" type="ORF">FHG71_22730</name>
</gene>
<keyword evidence="2" id="KW-1185">Reference proteome</keyword>
<organism evidence="1 2">
    <name type="scientific">Rubellimicrobium roseum</name>
    <dbReference type="NCBI Taxonomy" id="687525"/>
    <lineage>
        <taxon>Bacteria</taxon>
        <taxon>Pseudomonadati</taxon>
        <taxon>Pseudomonadota</taxon>
        <taxon>Alphaproteobacteria</taxon>
        <taxon>Rhodobacterales</taxon>
        <taxon>Roseobacteraceae</taxon>
        <taxon>Rubellimicrobium</taxon>
    </lineage>
</organism>
<proteinExistence type="predicted"/>
<comment type="caution">
    <text evidence="1">The sequence shown here is derived from an EMBL/GenBank/DDBJ whole genome shotgun (WGS) entry which is preliminary data.</text>
</comment>
<reference evidence="1 2" key="1">
    <citation type="submission" date="2019-06" db="EMBL/GenBank/DDBJ databases">
        <authorList>
            <person name="Jiang L."/>
        </authorList>
    </citation>
    <scope>NUCLEOTIDE SEQUENCE [LARGE SCALE GENOMIC DNA]</scope>
    <source>
        <strain evidence="1 2">YIM 48858</strain>
    </source>
</reference>